<gene>
    <name evidence="2" type="ORF">AMTR_s00017p00033560</name>
</gene>
<dbReference type="InterPro" id="IPR015915">
    <property type="entry name" value="Kelch-typ_b-propeller"/>
</dbReference>
<protein>
    <recommendedName>
        <fullName evidence="1">F-box domain-containing protein</fullName>
    </recommendedName>
</protein>
<dbReference type="KEGG" id="atr:18436657"/>
<dbReference type="Proteomes" id="UP000017836">
    <property type="component" value="Unassembled WGS sequence"/>
</dbReference>
<accession>W1PL85</accession>
<dbReference type="OMA" id="SWFGHAV"/>
<proteinExistence type="predicted"/>
<sequence length="380" mass="43175">MDASAIQTSEFLINEYEEEEEDWLMVKPARVNAKQLPDHIWENILSGLPISSLLKMKSVCKSWRTIINSNTFLTVYKKLPPQDLYFFLFADYIHKSIAAAYNPTDNKWVLIPLSHISSSCPSTCCKLRRPIVSHGGLILAEDRKGSLVLFNPFTKTCRTLPPMMPMKWPYVVAMMGSYDSSFKILAISTTDKISSQVYDYGRNLWEMSGEFDGRFAMIGSAACLNGFLFCLSHGPDYLLAYDIRMGTWDLVNGNASIPHVSCSYISEYQGSLILVGGVEEHGAMKSIDIFEFDMRERIWRLICRMPHHLFIGFGLGKLSHFVTVAHSGRICFYKNSTSSIMMYDMPANRWSLLPPCPLDSCLNRPLWFGLAVEPRMDVFV</sequence>
<dbReference type="Pfam" id="PF00646">
    <property type="entry name" value="F-box"/>
    <property type="match status" value="1"/>
</dbReference>
<dbReference type="PANTHER" id="PTHR31672">
    <property type="entry name" value="BNACNNG10540D PROTEIN"/>
    <property type="match status" value="1"/>
</dbReference>
<dbReference type="InterPro" id="IPR050796">
    <property type="entry name" value="SCF_F-box_component"/>
</dbReference>
<dbReference type="SUPFAM" id="SSF81383">
    <property type="entry name" value="F-box domain"/>
    <property type="match status" value="1"/>
</dbReference>
<organism evidence="2 3">
    <name type="scientific">Amborella trichopoda</name>
    <dbReference type="NCBI Taxonomy" id="13333"/>
    <lineage>
        <taxon>Eukaryota</taxon>
        <taxon>Viridiplantae</taxon>
        <taxon>Streptophyta</taxon>
        <taxon>Embryophyta</taxon>
        <taxon>Tracheophyta</taxon>
        <taxon>Spermatophyta</taxon>
        <taxon>Magnoliopsida</taxon>
        <taxon>Amborellales</taxon>
        <taxon>Amborellaceae</taxon>
        <taxon>Amborella</taxon>
    </lineage>
</organism>
<dbReference type="Pfam" id="PF03478">
    <property type="entry name" value="Beta-prop_KIB1-4"/>
    <property type="match status" value="1"/>
</dbReference>
<evidence type="ECO:0000259" key="1">
    <source>
        <dbReference type="PROSITE" id="PS50181"/>
    </source>
</evidence>
<dbReference type="InterPro" id="IPR005174">
    <property type="entry name" value="KIB1-4_b-propeller"/>
</dbReference>
<dbReference type="Gene3D" id="1.20.1280.50">
    <property type="match status" value="1"/>
</dbReference>
<dbReference type="GO" id="GO:0004842">
    <property type="term" value="F:ubiquitin-protein transferase activity"/>
    <property type="evidence" value="ECO:0000318"/>
    <property type="project" value="GO_Central"/>
</dbReference>
<dbReference type="OrthoDB" id="1885938at2759"/>
<dbReference type="HOGENOM" id="CLU_038778_3_0_1"/>
<dbReference type="NCBIfam" id="TIGR01640">
    <property type="entry name" value="F_box_assoc_1"/>
    <property type="match status" value="1"/>
</dbReference>
<dbReference type="SMART" id="SM00256">
    <property type="entry name" value="FBOX"/>
    <property type="match status" value="1"/>
</dbReference>
<dbReference type="Gene3D" id="2.120.10.80">
    <property type="entry name" value="Kelch-type beta propeller"/>
    <property type="match status" value="1"/>
</dbReference>
<evidence type="ECO:0000313" key="3">
    <source>
        <dbReference type="Proteomes" id="UP000017836"/>
    </source>
</evidence>
<dbReference type="EMBL" id="KI393256">
    <property type="protein sequence ID" value="ERN08534.1"/>
    <property type="molecule type" value="Genomic_DNA"/>
</dbReference>
<dbReference type="InterPro" id="IPR017451">
    <property type="entry name" value="F-box-assoc_interact_dom"/>
</dbReference>
<keyword evidence="3" id="KW-1185">Reference proteome</keyword>
<dbReference type="InterPro" id="IPR001810">
    <property type="entry name" value="F-box_dom"/>
</dbReference>
<feature type="domain" description="F-box" evidence="1">
    <location>
        <begin position="30"/>
        <end position="79"/>
    </location>
</feature>
<evidence type="ECO:0000313" key="2">
    <source>
        <dbReference type="EMBL" id="ERN08534.1"/>
    </source>
</evidence>
<dbReference type="SUPFAM" id="SSF117281">
    <property type="entry name" value="Kelch motif"/>
    <property type="match status" value="1"/>
</dbReference>
<dbReference type="GO" id="GO:0031146">
    <property type="term" value="P:SCF-dependent proteasomal ubiquitin-dependent protein catabolic process"/>
    <property type="evidence" value="ECO:0000318"/>
    <property type="project" value="GO_Central"/>
</dbReference>
<name>W1PL85_AMBTC</name>
<dbReference type="Gramene" id="ERN08534">
    <property type="protein sequence ID" value="ERN08534"/>
    <property type="gene ID" value="AMTR_s00017p00033560"/>
</dbReference>
<dbReference type="CDD" id="cd22157">
    <property type="entry name" value="F-box_AtFBW1-like"/>
    <property type="match status" value="1"/>
</dbReference>
<dbReference type="AlphaFoldDB" id="W1PL85"/>
<dbReference type="PROSITE" id="PS50181">
    <property type="entry name" value="FBOX"/>
    <property type="match status" value="1"/>
</dbReference>
<reference evidence="3" key="1">
    <citation type="journal article" date="2013" name="Science">
        <title>The Amborella genome and the evolution of flowering plants.</title>
        <authorList>
            <consortium name="Amborella Genome Project"/>
        </authorList>
    </citation>
    <scope>NUCLEOTIDE SEQUENCE [LARGE SCALE GENOMIC DNA]</scope>
</reference>
<dbReference type="eggNOG" id="ENOG502RYDB">
    <property type="taxonomic scope" value="Eukaryota"/>
</dbReference>
<dbReference type="InterPro" id="IPR036047">
    <property type="entry name" value="F-box-like_dom_sf"/>
</dbReference>